<gene>
    <name evidence="2" type="ORF">T069G_09973</name>
</gene>
<dbReference type="PANTHER" id="PTHR38167:SF1">
    <property type="entry name" value="C2H2-TYPE DOMAIN-CONTAINING PROTEIN"/>
    <property type="match status" value="1"/>
</dbReference>
<sequence>MASDTELINSLTAEQARAILIYLSHNRSVADKVSKYAKAMRTQTSLRAICVQCNSTFDPNDAKNCFYHDGELEVYDDDDFWADHDEDCHGIIDTDEMREEFPEGFKWSCCNETGEAKGCQRGRHQADPDNLVLDDDNDKRDEHPEDEEESDEKDYENKRGNGDASQNLGPNKRQKY</sequence>
<dbReference type="GeneID" id="80871871"/>
<dbReference type="RefSeq" id="XP_056025661.1">
    <property type="nucleotide sequence ID" value="XM_056177183.1"/>
</dbReference>
<comment type="caution">
    <text evidence="2">The sequence shown here is derived from an EMBL/GenBank/DDBJ whole genome shotgun (WGS) entry which is preliminary data.</text>
</comment>
<name>A0A9W9BA61_9HYPO</name>
<evidence type="ECO:0000313" key="2">
    <source>
        <dbReference type="EMBL" id="KAJ4856605.1"/>
    </source>
</evidence>
<dbReference type="Proteomes" id="UP001140511">
    <property type="component" value="Unassembled WGS sequence"/>
</dbReference>
<organism evidence="2 3">
    <name type="scientific">Trichoderma breve</name>
    <dbReference type="NCBI Taxonomy" id="2034170"/>
    <lineage>
        <taxon>Eukaryota</taxon>
        <taxon>Fungi</taxon>
        <taxon>Dikarya</taxon>
        <taxon>Ascomycota</taxon>
        <taxon>Pezizomycotina</taxon>
        <taxon>Sordariomycetes</taxon>
        <taxon>Hypocreomycetidae</taxon>
        <taxon>Hypocreales</taxon>
        <taxon>Hypocreaceae</taxon>
        <taxon>Trichoderma</taxon>
    </lineage>
</organism>
<dbReference type="PANTHER" id="PTHR38167">
    <property type="entry name" value="C2H2-TYPE DOMAIN-CONTAINING PROTEIN"/>
    <property type="match status" value="1"/>
</dbReference>
<feature type="compositionally biased region" description="Acidic residues" evidence="1">
    <location>
        <begin position="144"/>
        <end position="154"/>
    </location>
</feature>
<keyword evidence="3" id="KW-1185">Reference proteome</keyword>
<dbReference type="EMBL" id="JAOPEN010000006">
    <property type="protein sequence ID" value="KAJ4856605.1"/>
    <property type="molecule type" value="Genomic_DNA"/>
</dbReference>
<evidence type="ECO:0000313" key="3">
    <source>
        <dbReference type="Proteomes" id="UP001140511"/>
    </source>
</evidence>
<dbReference type="AlphaFoldDB" id="A0A9W9BA61"/>
<reference evidence="2" key="1">
    <citation type="submission" date="2022-09" db="EMBL/GenBank/DDBJ databases">
        <title>Chromosome-level assembly of Trichoderma breve T069, a fungus used in development of biopesticide product.</title>
        <authorList>
            <person name="Lin R."/>
            <person name="Liu T."/>
        </authorList>
    </citation>
    <scope>NUCLEOTIDE SEQUENCE</scope>
    <source>
        <strain evidence="2">T069</strain>
    </source>
</reference>
<proteinExistence type="predicted"/>
<evidence type="ECO:0000256" key="1">
    <source>
        <dbReference type="SAM" id="MobiDB-lite"/>
    </source>
</evidence>
<protein>
    <submittedName>
        <fullName evidence="2">Uncharacterized protein</fullName>
    </submittedName>
</protein>
<accession>A0A9W9BA61</accession>
<feature type="region of interest" description="Disordered" evidence="1">
    <location>
        <begin position="115"/>
        <end position="176"/>
    </location>
</feature>